<dbReference type="Pfam" id="PF07779">
    <property type="entry name" value="Cas1_AcylT"/>
    <property type="match status" value="1"/>
</dbReference>
<evidence type="ECO:0000256" key="4">
    <source>
        <dbReference type="ARBA" id="ARBA00022692"/>
    </source>
</evidence>
<dbReference type="Proteomes" id="UP000694845">
    <property type="component" value="Unplaced"/>
</dbReference>
<dbReference type="RefSeq" id="XP_022088912.1">
    <property type="nucleotide sequence ID" value="XM_022233220.1"/>
</dbReference>
<evidence type="ECO:0000256" key="7">
    <source>
        <dbReference type="ARBA" id="ARBA00023180"/>
    </source>
</evidence>
<comment type="similarity">
    <text evidence="2">Belongs to the PC-esterase family. CASD1 subfamily.</text>
</comment>
<evidence type="ECO:0000256" key="6">
    <source>
        <dbReference type="ARBA" id="ARBA00023136"/>
    </source>
</evidence>
<feature type="transmembrane region" description="Helical" evidence="8">
    <location>
        <begin position="498"/>
        <end position="514"/>
    </location>
</feature>
<feature type="transmembrane region" description="Helical" evidence="8">
    <location>
        <begin position="38"/>
        <end position="60"/>
    </location>
</feature>
<evidence type="ECO:0000256" key="8">
    <source>
        <dbReference type="SAM" id="Phobius"/>
    </source>
</evidence>
<dbReference type="AlphaFoldDB" id="A0A8B7Y6S1"/>
<sequence length="620" mass="72915">METLKHWSFGNVVRRSAPSAFNVSSAALGQSTHAAPTIAQLTLFLLWVTAVVMWLLRWVYGRHRDRVTVMPSSLDLEASGNNAIADLPNVEENGSQNTTLRKNAQIFGSQNGAITGKGSTEIMSDADKERVISRNSEPNLPADNQRNIPNEKVVSDFRGAKQPSNVYTGPEKVDASQHQKMEKEAMTFSKVKPPPTFDEFLKFCAMFGLIMLFFYLCDYKHEWPEAERKYSRDLFMFLVLLLFAVAGAFTLQSTQDKILNRDQTEEWKGWMQVMFVWYHYFRAAETYNYIRLFIACYVWMTGFGNFSFFWVRKDFSLWRFLKMLFRLNFLVVLTMLVTDNSYMLYYICAMHTYWFLSVYAFMGILPSWNQDRAKMAFKFVCYFVLNALVFDTPLREVVFKPFWFVLAYKGSMHEWLFRAGLDHYAAFVGMLCAYNYPYYEWFMNYLDKRHLNRRDYLLAVSIKLFLSGLLLVGLVMWYDAVMWREKYDYNKLHPYTSWVPILVYIFFRNLLPWLRMRYLGLFAFLGKITLETYISQLHIYMQYDARRLIVFIPGYPLMNFALASMIYLLLSHRMFHLTTEFSAFILPKDMKQVVRNAITGAVVIGLHVCFALLLREIRVF</sequence>
<gene>
    <name evidence="11 12 13 14" type="primary">LOC110978315</name>
</gene>
<protein>
    <submittedName>
        <fullName evidence="11 12">Protein REDUCED WALL ACETYLATION 2-like</fullName>
    </submittedName>
</protein>
<evidence type="ECO:0000313" key="10">
    <source>
        <dbReference type="Proteomes" id="UP000694845"/>
    </source>
</evidence>
<feature type="transmembrane region" description="Helical" evidence="8">
    <location>
        <begin position="377"/>
        <end position="395"/>
    </location>
</feature>
<feature type="transmembrane region" description="Helical" evidence="8">
    <location>
        <begin position="456"/>
        <end position="478"/>
    </location>
</feature>
<feature type="transmembrane region" description="Helical" evidence="8">
    <location>
        <begin position="593"/>
        <end position="614"/>
    </location>
</feature>
<keyword evidence="4 8" id="KW-0812">Transmembrane</keyword>
<feature type="transmembrane region" description="Helical" evidence="8">
    <location>
        <begin position="200"/>
        <end position="216"/>
    </location>
</feature>
<dbReference type="GO" id="GO:0016740">
    <property type="term" value="F:transferase activity"/>
    <property type="evidence" value="ECO:0007669"/>
    <property type="project" value="UniProtKB-KW"/>
</dbReference>
<name>A0A8B7Y6S1_ACAPL</name>
<dbReference type="GO" id="GO:0005975">
    <property type="term" value="P:carbohydrate metabolic process"/>
    <property type="evidence" value="ECO:0007669"/>
    <property type="project" value="UniProtKB-ARBA"/>
</dbReference>
<dbReference type="InterPro" id="IPR012419">
    <property type="entry name" value="Cas1_AcylTrans_dom"/>
</dbReference>
<evidence type="ECO:0000313" key="13">
    <source>
        <dbReference type="RefSeq" id="XP_022088914.1"/>
    </source>
</evidence>
<keyword evidence="3" id="KW-0808">Transferase</keyword>
<evidence type="ECO:0000313" key="12">
    <source>
        <dbReference type="RefSeq" id="XP_022088913.1"/>
    </source>
</evidence>
<evidence type="ECO:0000313" key="14">
    <source>
        <dbReference type="RefSeq" id="XP_022088915.1"/>
    </source>
</evidence>
<dbReference type="KEGG" id="aplc:110978315"/>
<evidence type="ECO:0000256" key="3">
    <source>
        <dbReference type="ARBA" id="ARBA00022679"/>
    </source>
</evidence>
<keyword evidence="5 8" id="KW-1133">Transmembrane helix</keyword>
<feature type="transmembrane region" description="Helical" evidence="8">
    <location>
        <begin position="344"/>
        <end position="365"/>
    </location>
</feature>
<evidence type="ECO:0000256" key="2">
    <source>
        <dbReference type="ARBA" id="ARBA00010666"/>
    </source>
</evidence>
<accession>A0A8B7Y6S1</accession>
<feature type="transmembrane region" description="Helical" evidence="8">
    <location>
        <begin position="289"/>
        <end position="311"/>
    </location>
</feature>
<dbReference type="OrthoDB" id="1932925at2759"/>
<dbReference type="RefSeq" id="XP_022088913.1">
    <property type="nucleotide sequence ID" value="XM_022233221.1"/>
</dbReference>
<organism evidence="10 13">
    <name type="scientific">Acanthaster planci</name>
    <name type="common">Crown-of-thorns starfish</name>
    <dbReference type="NCBI Taxonomy" id="133434"/>
    <lineage>
        <taxon>Eukaryota</taxon>
        <taxon>Metazoa</taxon>
        <taxon>Echinodermata</taxon>
        <taxon>Eleutherozoa</taxon>
        <taxon>Asterozoa</taxon>
        <taxon>Asteroidea</taxon>
        <taxon>Valvatacea</taxon>
        <taxon>Valvatida</taxon>
        <taxon>Acanthasteridae</taxon>
        <taxon>Acanthaster</taxon>
    </lineage>
</organism>
<dbReference type="GO" id="GO:0005794">
    <property type="term" value="C:Golgi apparatus"/>
    <property type="evidence" value="ECO:0007669"/>
    <property type="project" value="UniProtKB-ARBA"/>
</dbReference>
<dbReference type="RefSeq" id="XP_022088914.1">
    <property type="nucleotide sequence ID" value="XM_022233222.1"/>
</dbReference>
<dbReference type="RefSeq" id="XP_022088915.1">
    <property type="nucleotide sequence ID" value="XM_022233223.1"/>
</dbReference>
<feature type="transmembrane region" description="Helical" evidence="8">
    <location>
        <begin position="415"/>
        <end position="436"/>
    </location>
</feature>
<reference evidence="11 12" key="1">
    <citation type="submission" date="2025-04" db="UniProtKB">
        <authorList>
            <consortium name="RefSeq"/>
        </authorList>
    </citation>
    <scope>IDENTIFICATION</scope>
</reference>
<comment type="subcellular location">
    <subcellularLocation>
        <location evidence="1">Membrane</location>
        <topology evidence="1">Multi-pass membrane protein</topology>
    </subcellularLocation>
</comment>
<evidence type="ECO:0000313" key="11">
    <source>
        <dbReference type="RefSeq" id="XP_022088912.1"/>
    </source>
</evidence>
<evidence type="ECO:0000256" key="1">
    <source>
        <dbReference type="ARBA" id="ARBA00004141"/>
    </source>
</evidence>
<dbReference type="PANTHER" id="PTHR13533">
    <property type="entry name" value="N-ACETYLNEURAMINATE 9-O-ACETYLTRANSFERASE"/>
    <property type="match status" value="1"/>
</dbReference>
<keyword evidence="6 8" id="KW-0472">Membrane</keyword>
<keyword evidence="10" id="KW-1185">Reference proteome</keyword>
<evidence type="ECO:0000259" key="9">
    <source>
        <dbReference type="Pfam" id="PF07779"/>
    </source>
</evidence>
<dbReference type="GeneID" id="110978315"/>
<feature type="domain" description="Cas1p 10 TM acyl transferase" evidence="9">
    <location>
        <begin position="177"/>
        <end position="597"/>
    </location>
</feature>
<dbReference type="OMA" id="QSLLHEW"/>
<dbReference type="PANTHER" id="PTHR13533:SF45">
    <property type="entry name" value="CAS1P 10 TM ACYL TRANSFERASE DOMAIN-CONTAINING PROTEIN"/>
    <property type="match status" value="1"/>
</dbReference>
<feature type="transmembrane region" description="Helical" evidence="8">
    <location>
        <begin position="236"/>
        <end position="255"/>
    </location>
</feature>
<keyword evidence="7" id="KW-0325">Glycoprotein</keyword>
<proteinExistence type="inferred from homology"/>
<dbReference type="GO" id="GO:0016020">
    <property type="term" value="C:membrane"/>
    <property type="evidence" value="ECO:0007669"/>
    <property type="project" value="UniProtKB-SubCell"/>
</dbReference>
<evidence type="ECO:0000256" key="5">
    <source>
        <dbReference type="ARBA" id="ARBA00022989"/>
    </source>
</evidence>
<feature type="transmembrane region" description="Helical" evidence="8">
    <location>
        <begin position="548"/>
        <end position="570"/>
    </location>
</feature>